<protein>
    <submittedName>
        <fullName evidence="2">Uncharacterized protein</fullName>
    </submittedName>
</protein>
<organism evidence="2 3">
    <name type="scientific">Iphiclides podalirius</name>
    <name type="common">scarce swallowtail</name>
    <dbReference type="NCBI Taxonomy" id="110791"/>
    <lineage>
        <taxon>Eukaryota</taxon>
        <taxon>Metazoa</taxon>
        <taxon>Ecdysozoa</taxon>
        <taxon>Arthropoda</taxon>
        <taxon>Hexapoda</taxon>
        <taxon>Insecta</taxon>
        <taxon>Pterygota</taxon>
        <taxon>Neoptera</taxon>
        <taxon>Endopterygota</taxon>
        <taxon>Lepidoptera</taxon>
        <taxon>Glossata</taxon>
        <taxon>Ditrysia</taxon>
        <taxon>Papilionoidea</taxon>
        <taxon>Papilionidae</taxon>
        <taxon>Papilioninae</taxon>
        <taxon>Iphiclides</taxon>
    </lineage>
</organism>
<evidence type="ECO:0000313" key="2">
    <source>
        <dbReference type="EMBL" id="CAH2050701.1"/>
    </source>
</evidence>
<reference evidence="2" key="1">
    <citation type="submission" date="2022-03" db="EMBL/GenBank/DDBJ databases">
        <authorList>
            <person name="Martin H S."/>
        </authorList>
    </citation>
    <scope>NUCLEOTIDE SEQUENCE</scope>
</reference>
<evidence type="ECO:0000256" key="1">
    <source>
        <dbReference type="SAM" id="MobiDB-lite"/>
    </source>
</evidence>
<gene>
    <name evidence="2" type="ORF">IPOD504_LOCUS7616</name>
</gene>
<keyword evidence="3" id="KW-1185">Reference proteome</keyword>
<feature type="region of interest" description="Disordered" evidence="1">
    <location>
        <begin position="84"/>
        <end position="130"/>
    </location>
</feature>
<evidence type="ECO:0000313" key="3">
    <source>
        <dbReference type="Proteomes" id="UP000837857"/>
    </source>
</evidence>
<feature type="non-terminal residue" evidence="2">
    <location>
        <position position="1"/>
    </location>
</feature>
<feature type="region of interest" description="Disordered" evidence="1">
    <location>
        <begin position="1"/>
        <end position="36"/>
    </location>
</feature>
<name>A0ABN8I8V4_9NEOP</name>
<sequence>MSERKRTEPQFRGSGARRRRKLQGRRKLPRLGQFHAGPNIGQTFQLDCVGVELGLLFGVSSLEDRSARIASAKILSSPCIQDMAARTESAREKPASASEQTRVHNEPASDAAQMEYDAIVDPQKKGNHST</sequence>
<proteinExistence type="predicted"/>
<accession>A0ABN8I8V4</accession>
<dbReference type="EMBL" id="OW152814">
    <property type="protein sequence ID" value="CAH2050701.1"/>
    <property type="molecule type" value="Genomic_DNA"/>
</dbReference>
<feature type="compositionally biased region" description="Basic residues" evidence="1">
    <location>
        <begin position="15"/>
        <end position="29"/>
    </location>
</feature>
<dbReference type="Proteomes" id="UP000837857">
    <property type="component" value="Chromosome 2"/>
</dbReference>